<keyword evidence="1" id="KW-0812">Transmembrane</keyword>
<evidence type="ECO:0000256" key="1">
    <source>
        <dbReference type="SAM" id="Phobius"/>
    </source>
</evidence>
<keyword evidence="1" id="KW-1133">Transmembrane helix</keyword>
<organism evidence="2 3">
    <name type="scientific">Pseudomonas aeruginosa</name>
    <dbReference type="NCBI Taxonomy" id="287"/>
    <lineage>
        <taxon>Bacteria</taxon>
        <taxon>Pseudomonadati</taxon>
        <taxon>Pseudomonadota</taxon>
        <taxon>Gammaproteobacteria</taxon>
        <taxon>Pseudomonadales</taxon>
        <taxon>Pseudomonadaceae</taxon>
        <taxon>Pseudomonas</taxon>
    </lineage>
</organism>
<dbReference type="EMBL" id="QORE01001213">
    <property type="protein sequence ID" value="RCI71823.1"/>
    <property type="molecule type" value="Genomic_DNA"/>
</dbReference>
<feature type="non-terminal residue" evidence="2">
    <location>
        <position position="87"/>
    </location>
</feature>
<evidence type="ECO:0000313" key="3">
    <source>
        <dbReference type="Proteomes" id="UP000253594"/>
    </source>
</evidence>
<feature type="transmembrane region" description="Helical" evidence="1">
    <location>
        <begin position="41"/>
        <end position="64"/>
    </location>
</feature>
<dbReference type="AlphaFoldDB" id="A0A367M4H8"/>
<sequence length="87" mass="9588">MNASTSPLPASDQTLRGILLICAAVFLFASHDGLSKFLSGFYPIVMVVWARYLVHTLLMVAVFVPRNGLAVIRSRRPLMQLARALCL</sequence>
<proteinExistence type="predicted"/>
<feature type="transmembrane region" description="Helical" evidence="1">
    <location>
        <begin position="13"/>
        <end position="29"/>
    </location>
</feature>
<evidence type="ECO:0000313" key="2">
    <source>
        <dbReference type="EMBL" id="RCI71823.1"/>
    </source>
</evidence>
<dbReference type="Proteomes" id="UP000253594">
    <property type="component" value="Unassembled WGS sequence"/>
</dbReference>
<keyword evidence="1" id="KW-0472">Membrane</keyword>
<name>A0A367M4H8_PSEAI</name>
<comment type="caution">
    <text evidence="2">The sequence shown here is derived from an EMBL/GenBank/DDBJ whole genome shotgun (WGS) entry which is preliminary data.</text>
</comment>
<gene>
    <name evidence="2" type="ORF">DT376_27045</name>
</gene>
<reference evidence="2 3" key="1">
    <citation type="submission" date="2018-07" db="EMBL/GenBank/DDBJ databases">
        <title>Mechanisms of high-level aminoglycoside resistance among Gram-negative pathogens in Brazil.</title>
        <authorList>
            <person name="Ballaben A.S."/>
            <person name="Darini A.L.C."/>
            <person name="Doi Y."/>
        </authorList>
    </citation>
    <scope>NUCLEOTIDE SEQUENCE [LARGE SCALE GENOMIC DNA]</scope>
    <source>
        <strain evidence="2 3">B2-305</strain>
    </source>
</reference>
<protein>
    <submittedName>
        <fullName evidence="2">EamA/RhaT family transporter</fullName>
    </submittedName>
</protein>
<accession>A0A367M4H8</accession>